<feature type="compositionally biased region" description="Acidic residues" evidence="5">
    <location>
        <begin position="181"/>
        <end position="197"/>
    </location>
</feature>
<comment type="subcellular location">
    <subcellularLocation>
        <location evidence="1">Nucleus</location>
    </subcellularLocation>
</comment>
<dbReference type="Proteomes" id="UP001057375">
    <property type="component" value="Unassembled WGS sequence"/>
</dbReference>
<keyword evidence="8" id="KW-1185">Reference proteome</keyword>
<dbReference type="InterPro" id="IPR051762">
    <property type="entry name" value="UBF1"/>
</dbReference>
<evidence type="ECO:0000256" key="4">
    <source>
        <dbReference type="PROSITE-ProRule" id="PRU00267"/>
    </source>
</evidence>
<proteinExistence type="predicted"/>
<reference evidence="7" key="1">
    <citation type="submission" date="2022-03" db="EMBL/GenBank/DDBJ databases">
        <title>Draft genome sequence of Aduncisulcus paluster, a free-living microaerophilic Fornicata.</title>
        <authorList>
            <person name="Yuyama I."/>
            <person name="Kume K."/>
            <person name="Tamura T."/>
            <person name="Inagaki Y."/>
            <person name="Hashimoto T."/>
        </authorList>
    </citation>
    <scope>NUCLEOTIDE SEQUENCE</scope>
    <source>
        <strain evidence="7">NY0171</strain>
    </source>
</reference>
<comment type="caution">
    <text evidence="7">The sequence shown here is derived from an EMBL/GenBank/DDBJ whole genome shotgun (WGS) entry which is preliminary data.</text>
</comment>
<dbReference type="InterPro" id="IPR009071">
    <property type="entry name" value="HMG_box_dom"/>
</dbReference>
<gene>
    <name evidence="7" type="ORF">ADUPG1_009600</name>
</gene>
<feature type="domain" description="HMG box" evidence="6">
    <location>
        <begin position="7"/>
        <end position="75"/>
    </location>
</feature>
<evidence type="ECO:0000313" key="8">
    <source>
        <dbReference type="Proteomes" id="UP001057375"/>
    </source>
</evidence>
<dbReference type="Pfam" id="PF00505">
    <property type="entry name" value="HMG_box"/>
    <property type="match status" value="1"/>
</dbReference>
<dbReference type="SUPFAM" id="SSF47095">
    <property type="entry name" value="HMG-box"/>
    <property type="match status" value="2"/>
</dbReference>
<dbReference type="InterPro" id="IPR036910">
    <property type="entry name" value="HMG_box_dom_sf"/>
</dbReference>
<accession>A0ABQ5KW42</accession>
<sequence>MTEVRAPKRPLNSYMRWTAKNRADIKKKFPQLRAKEFTSKLGELYANIPAVEKESYAAEYKKDMEKWKKEMDAFKKANPDFVPAKKGKKVPSASVLTGFALFYGCELVKMEVKEEKTISKGTAMKKIVKKWNALSESQIKKYDEVAKRTISEGVIPKKRAPSKKKVEVEKVEPEEKPVEESSQEYGEEYSSSDESSD</sequence>
<organism evidence="7 8">
    <name type="scientific">Aduncisulcus paluster</name>
    <dbReference type="NCBI Taxonomy" id="2918883"/>
    <lineage>
        <taxon>Eukaryota</taxon>
        <taxon>Metamonada</taxon>
        <taxon>Carpediemonas-like organisms</taxon>
        <taxon>Aduncisulcus</taxon>
    </lineage>
</organism>
<evidence type="ECO:0000256" key="2">
    <source>
        <dbReference type="ARBA" id="ARBA00023125"/>
    </source>
</evidence>
<dbReference type="PANTHER" id="PTHR46318:SF3">
    <property type="entry name" value="UPSTREAM BINDING TRANSCRIPTION FACTOR"/>
    <property type="match status" value="1"/>
</dbReference>
<keyword evidence="3 4" id="KW-0539">Nucleus</keyword>
<dbReference type="SMART" id="SM00398">
    <property type="entry name" value="HMG"/>
    <property type="match status" value="2"/>
</dbReference>
<evidence type="ECO:0000256" key="5">
    <source>
        <dbReference type="SAM" id="MobiDB-lite"/>
    </source>
</evidence>
<dbReference type="Gene3D" id="1.10.30.10">
    <property type="entry name" value="High mobility group box domain"/>
    <property type="match status" value="2"/>
</dbReference>
<evidence type="ECO:0000256" key="3">
    <source>
        <dbReference type="ARBA" id="ARBA00023242"/>
    </source>
</evidence>
<evidence type="ECO:0000313" key="7">
    <source>
        <dbReference type="EMBL" id="GKT36683.1"/>
    </source>
</evidence>
<dbReference type="PANTHER" id="PTHR46318">
    <property type="entry name" value="UPSTREAM BINDING TRANSCRIPTION FACTOR"/>
    <property type="match status" value="1"/>
</dbReference>
<protein>
    <recommendedName>
        <fullName evidence="6">HMG box domain-containing protein</fullName>
    </recommendedName>
</protein>
<feature type="region of interest" description="Disordered" evidence="5">
    <location>
        <begin position="153"/>
        <end position="197"/>
    </location>
</feature>
<evidence type="ECO:0000259" key="6">
    <source>
        <dbReference type="PROSITE" id="PS50118"/>
    </source>
</evidence>
<name>A0ABQ5KW42_9EUKA</name>
<dbReference type="PROSITE" id="PS50118">
    <property type="entry name" value="HMG_BOX_2"/>
    <property type="match status" value="1"/>
</dbReference>
<feature type="compositionally biased region" description="Basic and acidic residues" evidence="5">
    <location>
        <begin position="164"/>
        <end position="179"/>
    </location>
</feature>
<keyword evidence="2 4" id="KW-0238">DNA-binding</keyword>
<dbReference type="EMBL" id="BQXS01011278">
    <property type="protein sequence ID" value="GKT36683.1"/>
    <property type="molecule type" value="Genomic_DNA"/>
</dbReference>
<evidence type="ECO:0000256" key="1">
    <source>
        <dbReference type="ARBA" id="ARBA00004123"/>
    </source>
</evidence>
<feature type="DNA-binding region" description="HMG box" evidence="4">
    <location>
        <begin position="7"/>
        <end position="75"/>
    </location>
</feature>